<name>A0A6S6S875_9BACT</name>
<dbReference type="GO" id="GO:0004852">
    <property type="term" value="F:uroporphyrinogen-III synthase activity"/>
    <property type="evidence" value="ECO:0007669"/>
    <property type="project" value="InterPro"/>
</dbReference>
<dbReference type="InterPro" id="IPR036108">
    <property type="entry name" value="4pyrrol_syn_uPrphyn_synt_sf"/>
</dbReference>
<dbReference type="EMBL" id="CACVAP010000039">
    <property type="protein sequence ID" value="CAA6802436.1"/>
    <property type="molecule type" value="Genomic_DNA"/>
</dbReference>
<accession>A0A6S6S875</accession>
<feature type="domain" description="Tetrapyrrole biosynthesis uroporphyrinogen III synthase" evidence="1">
    <location>
        <begin position="19"/>
        <end position="212"/>
    </location>
</feature>
<dbReference type="InterPro" id="IPR003754">
    <property type="entry name" value="4pyrrol_synth_uPrphyn_synth"/>
</dbReference>
<dbReference type="Gene3D" id="3.40.50.10090">
    <property type="match status" value="2"/>
</dbReference>
<sequence length="225" mass="25913">MSSLIYLLSPTAKEGLNHLPVLTFKTLVSTINFDFINILLFTSKQAVITTNSISDEWKQFPCIAIGKSTTKTIEDLGGKVIYMPKSNYGEDIAKDLLTYFYDKRIFYLRPKKTAFDINVYIEEHKSNNGHEEVLFFEEIIYETDCLSYKRDQKPIENAIIIFTSPSSIKCFFKSFDWNESYTAIIIGKTTKKYLPKNCSYLVADEPSIDACIAKALHLEEERYLL</sequence>
<dbReference type="GO" id="GO:0033014">
    <property type="term" value="P:tetrapyrrole biosynthetic process"/>
    <property type="evidence" value="ECO:0007669"/>
    <property type="project" value="InterPro"/>
</dbReference>
<protein>
    <recommendedName>
        <fullName evidence="1">Tetrapyrrole biosynthesis uroporphyrinogen III synthase domain-containing protein</fullName>
    </recommendedName>
</protein>
<evidence type="ECO:0000313" key="2">
    <source>
        <dbReference type="EMBL" id="CAA6802436.1"/>
    </source>
</evidence>
<dbReference type="CDD" id="cd06578">
    <property type="entry name" value="HemD"/>
    <property type="match status" value="1"/>
</dbReference>
<dbReference type="SUPFAM" id="SSF69618">
    <property type="entry name" value="HemD-like"/>
    <property type="match status" value="1"/>
</dbReference>
<gene>
    <name evidence="2" type="ORF">HELGO_WM3381</name>
</gene>
<proteinExistence type="predicted"/>
<reference evidence="2" key="1">
    <citation type="submission" date="2020-01" db="EMBL/GenBank/DDBJ databases">
        <authorList>
            <person name="Meier V. D."/>
            <person name="Meier V D."/>
        </authorList>
    </citation>
    <scope>NUCLEOTIDE SEQUENCE</scope>
    <source>
        <strain evidence="2">HLG_WM_MAG_06</strain>
    </source>
</reference>
<dbReference type="Pfam" id="PF02602">
    <property type="entry name" value="HEM4"/>
    <property type="match status" value="1"/>
</dbReference>
<dbReference type="AlphaFoldDB" id="A0A6S6S875"/>
<organism evidence="2">
    <name type="scientific">uncultured Sulfurovum sp</name>
    <dbReference type="NCBI Taxonomy" id="269237"/>
    <lineage>
        <taxon>Bacteria</taxon>
        <taxon>Pseudomonadati</taxon>
        <taxon>Campylobacterota</taxon>
        <taxon>Epsilonproteobacteria</taxon>
        <taxon>Campylobacterales</taxon>
        <taxon>Sulfurovaceae</taxon>
        <taxon>Sulfurovum</taxon>
        <taxon>environmental samples</taxon>
    </lineage>
</organism>
<evidence type="ECO:0000259" key="1">
    <source>
        <dbReference type="Pfam" id="PF02602"/>
    </source>
</evidence>